<gene>
    <name evidence="4" type="ORF">IDH44_17855</name>
</gene>
<dbReference type="InterPro" id="IPR054767">
    <property type="entry name" value="Cas10-Cmr2_palm2"/>
</dbReference>
<comment type="caution">
    <text evidence="4">The sequence shown here is derived from an EMBL/GenBank/DDBJ whole genome shotgun (WGS) entry which is preliminary data.</text>
</comment>
<name>A0A927GT80_9BACL</name>
<accession>A0A927GT80</accession>
<dbReference type="AlphaFoldDB" id="A0A927GT80"/>
<proteinExistence type="predicted"/>
<keyword evidence="2" id="KW-0051">Antiviral defense</keyword>
<dbReference type="InterPro" id="IPR043128">
    <property type="entry name" value="Rev_trsase/Diguanyl_cyclase"/>
</dbReference>
<evidence type="ECO:0000256" key="1">
    <source>
        <dbReference type="ARBA" id="ARBA00022741"/>
    </source>
</evidence>
<dbReference type="Proteomes" id="UP000621560">
    <property type="component" value="Unassembled WGS sequence"/>
</dbReference>
<sequence>MGGYAFIDVSQKQTFIFKHNGLKKNLYNSFVIKALTEKMKELEDNQDDFSLSWFLTGNYSNRHEFVYSGGGNSIVRFYNAEDLVPFVREYSREALVRFPDIELYISCVTDEEVEGILKEEEQSNAYKVIHRELHSRADQLKDKRRARFRRWSYGVEEIDETGYPAIAQAKQDKKNDDQKYNRARNHLFGPLEEQLANSKIETTNELQNFKKDSESEGKSYIGVIALDGNKMGDLVSKVRTYDELRLFSEAIDQLYQDAVVNALKTTLISSDEWEDKKVPVTPVVMAGDDVCLIVPAEHAIETAATIIKNIQHQSEAFIESGNLPHIFEDEPYLTACAGVVITKVTYPFFEAVQKAEALCKQAKEALYAVGEPGQAATASFIDWEIVQGQVIPESAYARHVKHNNDREVFRIRPLRIDQEAGIDRGIFSYDAVKGLADNMYDISNSQLEKVKQLAYEGKHAYRFFFDQRGAEDKLACMTKEHLPGSKFDQDGDQPGWDPSNAPIWVSKRDGRTTYTYVLNDAIELRAFTTQKGEEADD</sequence>
<organism evidence="4 5">
    <name type="scientific">Paenibacillus sabuli</name>
    <dbReference type="NCBI Taxonomy" id="2772509"/>
    <lineage>
        <taxon>Bacteria</taxon>
        <taxon>Bacillati</taxon>
        <taxon>Bacillota</taxon>
        <taxon>Bacilli</taxon>
        <taxon>Bacillales</taxon>
        <taxon>Paenibacillaceae</taxon>
        <taxon>Paenibacillus</taxon>
    </lineage>
</organism>
<dbReference type="Gene3D" id="3.30.70.270">
    <property type="match status" value="1"/>
</dbReference>
<keyword evidence="1" id="KW-0547">Nucleotide-binding</keyword>
<evidence type="ECO:0000313" key="5">
    <source>
        <dbReference type="Proteomes" id="UP000621560"/>
    </source>
</evidence>
<dbReference type="Pfam" id="PF22335">
    <property type="entry name" value="Cas10-Cmr2_palm2"/>
    <property type="match status" value="1"/>
</dbReference>
<dbReference type="EMBL" id="JACXIZ010000032">
    <property type="protein sequence ID" value="MBD2847066.1"/>
    <property type="molecule type" value="Genomic_DNA"/>
</dbReference>
<keyword evidence="5" id="KW-1185">Reference proteome</keyword>
<dbReference type="RefSeq" id="WP_190920044.1">
    <property type="nucleotide sequence ID" value="NZ_JACXIZ010000032.1"/>
</dbReference>
<evidence type="ECO:0000256" key="2">
    <source>
        <dbReference type="ARBA" id="ARBA00023118"/>
    </source>
</evidence>
<reference evidence="4" key="1">
    <citation type="submission" date="2020-09" db="EMBL/GenBank/DDBJ databases">
        <title>A novel bacterium of genus Paenibacillus, isolated from South China Sea.</title>
        <authorList>
            <person name="Huang H."/>
            <person name="Mo K."/>
            <person name="Hu Y."/>
        </authorList>
    </citation>
    <scope>NUCLEOTIDE SEQUENCE</scope>
    <source>
        <strain evidence="4">IB182496</strain>
    </source>
</reference>
<dbReference type="GO" id="GO:0000166">
    <property type="term" value="F:nucleotide binding"/>
    <property type="evidence" value="ECO:0007669"/>
    <property type="project" value="UniProtKB-KW"/>
</dbReference>
<feature type="domain" description="Cas10/Cmr2 second palm" evidence="3">
    <location>
        <begin position="220"/>
        <end position="364"/>
    </location>
</feature>
<dbReference type="GO" id="GO:0051607">
    <property type="term" value="P:defense response to virus"/>
    <property type="evidence" value="ECO:0007669"/>
    <property type="project" value="UniProtKB-KW"/>
</dbReference>
<protein>
    <recommendedName>
        <fullName evidence="3">Cas10/Cmr2 second palm domain-containing protein</fullName>
    </recommendedName>
</protein>
<evidence type="ECO:0000313" key="4">
    <source>
        <dbReference type="EMBL" id="MBD2847066.1"/>
    </source>
</evidence>
<evidence type="ECO:0000259" key="3">
    <source>
        <dbReference type="Pfam" id="PF22335"/>
    </source>
</evidence>